<feature type="modified residue" description="4-aspartylphosphate" evidence="5">
    <location>
        <position position="58"/>
    </location>
</feature>
<dbReference type="Pfam" id="PF00196">
    <property type="entry name" value="GerE"/>
    <property type="match status" value="1"/>
</dbReference>
<dbReference type="Proteomes" id="UP001596011">
    <property type="component" value="Unassembled WGS sequence"/>
</dbReference>
<keyword evidence="9" id="KW-1185">Reference proteome</keyword>
<dbReference type="RefSeq" id="WP_377133884.1">
    <property type="nucleotide sequence ID" value="NZ_JBHSFI010000003.1"/>
</dbReference>
<evidence type="ECO:0000256" key="4">
    <source>
        <dbReference type="ARBA" id="ARBA00023163"/>
    </source>
</evidence>
<dbReference type="PRINTS" id="PR00038">
    <property type="entry name" value="HTHLUXR"/>
</dbReference>
<dbReference type="SMART" id="SM00421">
    <property type="entry name" value="HTH_LUXR"/>
    <property type="match status" value="1"/>
</dbReference>
<dbReference type="PROSITE" id="PS50043">
    <property type="entry name" value="HTH_LUXR_2"/>
    <property type="match status" value="1"/>
</dbReference>
<dbReference type="CDD" id="cd06170">
    <property type="entry name" value="LuxR_C_like"/>
    <property type="match status" value="1"/>
</dbReference>
<dbReference type="PROSITE" id="PS50110">
    <property type="entry name" value="RESPONSE_REGULATORY"/>
    <property type="match status" value="1"/>
</dbReference>
<proteinExistence type="predicted"/>
<name>A0ABV9HG44_9MICO</name>
<evidence type="ECO:0000259" key="6">
    <source>
        <dbReference type="PROSITE" id="PS50043"/>
    </source>
</evidence>
<keyword evidence="4" id="KW-0804">Transcription</keyword>
<feature type="domain" description="HTH luxR-type" evidence="6">
    <location>
        <begin position="153"/>
        <end position="218"/>
    </location>
</feature>
<evidence type="ECO:0000313" key="8">
    <source>
        <dbReference type="EMBL" id="MFC4628111.1"/>
    </source>
</evidence>
<sequence>MDLTTISVLLVDDDPMVRNGLRMVLRGDPGLVVVGEAGDGRQAVGLARELKPDVVLMDLQMPVLDGVGATRELHTYPDAPAVLVLTTFHLDTYVLDALSAGARGYLLKDVPPTEIARAVRLVAAGESVFSASITQRLVQQVADPAAAPLADAARRALATLTDREREVAEAVAAGRSNATIAAQMYMSEATVKTHVSRILTKTGSENRVQVALLVYQAQSARG</sequence>
<dbReference type="Pfam" id="PF00072">
    <property type="entry name" value="Response_reg"/>
    <property type="match status" value="1"/>
</dbReference>
<comment type="caution">
    <text evidence="8">The sequence shown here is derived from an EMBL/GenBank/DDBJ whole genome shotgun (WGS) entry which is preliminary data.</text>
</comment>
<dbReference type="InterPro" id="IPR001789">
    <property type="entry name" value="Sig_transdc_resp-reg_receiver"/>
</dbReference>
<dbReference type="InterPro" id="IPR058245">
    <property type="entry name" value="NreC/VraR/RcsB-like_REC"/>
</dbReference>
<dbReference type="PANTHER" id="PTHR43214:SF24">
    <property type="entry name" value="TRANSCRIPTIONAL REGULATORY PROTEIN NARL-RELATED"/>
    <property type="match status" value="1"/>
</dbReference>
<accession>A0ABV9HG44</accession>
<organism evidence="8 9">
    <name type="scientific">Promicromonospora alba</name>
    <dbReference type="NCBI Taxonomy" id="1616110"/>
    <lineage>
        <taxon>Bacteria</taxon>
        <taxon>Bacillati</taxon>
        <taxon>Actinomycetota</taxon>
        <taxon>Actinomycetes</taxon>
        <taxon>Micrococcales</taxon>
        <taxon>Promicromonosporaceae</taxon>
        <taxon>Promicromonospora</taxon>
    </lineage>
</organism>
<keyword evidence="2" id="KW-0805">Transcription regulation</keyword>
<reference evidence="9" key="1">
    <citation type="journal article" date="2019" name="Int. J. Syst. Evol. Microbiol.">
        <title>The Global Catalogue of Microorganisms (GCM) 10K type strain sequencing project: providing services to taxonomists for standard genome sequencing and annotation.</title>
        <authorList>
            <consortium name="The Broad Institute Genomics Platform"/>
            <consortium name="The Broad Institute Genome Sequencing Center for Infectious Disease"/>
            <person name="Wu L."/>
            <person name="Ma J."/>
        </authorList>
    </citation>
    <scope>NUCLEOTIDE SEQUENCE [LARGE SCALE GENOMIC DNA]</scope>
    <source>
        <strain evidence="9">CCUG 42722</strain>
    </source>
</reference>
<dbReference type="InterPro" id="IPR016032">
    <property type="entry name" value="Sig_transdc_resp-reg_C-effctor"/>
</dbReference>
<feature type="domain" description="Response regulatory" evidence="7">
    <location>
        <begin position="7"/>
        <end position="123"/>
    </location>
</feature>
<dbReference type="PROSITE" id="PS00622">
    <property type="entry name" value="HTH_LUXR_1"/>
    <property type="match status" value="1"/>
</dbReference>
<evidence type="ECO:0000259" key="7">
    <source>
        <dbReference type="PROSITE" id="PS50110"/>
    </source>
</evidence>
<evidence type="ECO:0000313" key="9">
    <source>
        <dbReference type="Proteomes" id="UP001596011"/>
    </source>
</evidence>
<dbReference type="PANTHER" id="PTHR43214">
    <property type="entry name" value="TWO-COMPONENT RESPONSE REGULATOR"/>
    <property type="match status" value="1"/>
</dbReference>
<dbReference type="InterPro" id="IPR000792">
    <property type="entry name" value="Tscrpt_reg_LuxR_C"/>
</dbReference>
<dbReference type="SMART" id="SM00448">
    <property type="entry name" value="REC"/>
    <property type="match status" value="1"/>
</dbReference>
<evidence type="ECO:0000256" key="5">
    <source>
        <dbReference type="PROSITE-ProRule" id="PRU00169"/>
    </source>
</evidence>
<protein>
    <submittedName>
        <fullName evidence="8">Response regulator</fullName>
    </submittedName>
</protein>
<evidence type="ECO:0000256" key="1">
    <source>
        <dbReference type="ARBA" id="ARBA00022553"/>
    </source>
</evidence>
<dbReference type="SUPFAM" id="SSF46894">
    <property type="entry name" value="C-terminal effector domain of the bipartite response regulators"/>
    <property type="match status" value="1"/>
</dbReference>
<keyword evidence="3" id="KW-0238">DNA-binding</keyword>
<dbReference type="SUPFAM" id="SSF52172">
    <property type="entry name" value="CheY-like"/>
    <property type="match status" value="1"/>
</dbReference>
<evidence type="ECO:0000256" key="2">
    <source>
        <dbReference type="ARBA" id="ARBA00023015"/>
    </source>
</evidence>
<dbReference type="Gene3D" id="3.40.50.2300">
    <property type="match status" value="1"/>
</dbReference>
<keyword evidence="1 5" id="KW-0597">Phosphoprotein</keyword>
<dbReference type="EMBL" id="JBHSFI010000003">
    <property type="protein sequence ID" value="MFC4628111.1"/>
    <property type="molecule type" value="Genomic_DNA"/>
</dbReference>
<dbReference type="CDD" id="cd17535">
    <property type="entry name" value="REC_NarL-like"/>
    <property type="match status" value="1"/>
</dbReference>
<evidence type="ECO:0000256" key="3">
    <source>
        <dbReference type="ARBA" id="ARBA00023125"/>
    </source>
</evidence>
<dbReference type="InterPro" id="IPR011006">
    <property type="entry name" value="CheY-like_superfamily"/>
</dbReference>
<gene>
    <name evidence="8" type="ORF">ACFO6V_07695</name>
</gene>
<dbReference type="InterPro" id="IPR039420">
    <property type="entry name" value="WalR-like"/>
</dbReference>